<evidence type="ECO:0000313" key="2">
    <source>
        <dbReference type="EMBL" id="BBA33128.1"/>
    </source>
</evidence>
<dbReference type="AlphaFoldDB" id="A0A250KNG0"/>
<dbReference type="Pfam" id="PF22178">
    <property type="entry name" value="Gp5_trimer_C"/>
    <property type="match status" value="1"/>
</dbReference>
<protein>
    <submittedName>
        <fullName evidence="2">Type VI secretion system Vgr family protein</fullName>
    </submittedName>
</protein>
<dbReference type="SUPFAM" id="SSF69349">
    <property type="entry name" value="Phage fibre proteins"/>
    <property type="match status" value="1"/>
</dbReference>
<gene>
    <name evidence="2" type="ORF">sS8_1166</name>
</gene>
<accession>A0A250KNG0</accession>
<name>A0A250KNG0_9GAMM</name>
<proteinExistence type="predicted"/>
<dbReference type="InterPro" id="IPR054030">
    <property type="entry name" value="Gp5_Vgr_C"/>
</dbReference>
<evidence type="ECO:0000313" key="3">
    <source>
        <dbReference type="Proteomes" id="UP000266313"/>
    </source>
</evidence>
<sequence>MEDDIGNEEIYIHAEKDMNVVVENSATLRVGFDKQDPGDQTVDIYNNRTATLEQGNDKLQLKQGNWEVLLDMSNHTLSIKQGNQETKIDLGKSTLEAIQSIELKVGQNSIKIDQTGVTIKGMMINIEGTTMAELKAPMTTVKGDGMLTAKGGLVRVN</sequence>
<reference evidence="2 3" key="1">
    <citation type="submission" date="2016-12" db="EMBL/GenBank/DDBJ databases">
        <title>Genome sequencing of Methylocaldum marinum.</title>
        <authorList>
            <person name="Takeuchi M."/>
            <person name="Kamagata Y."/>
            <person name="Hiraoka S."/>
            <person name="Oshima K."/>
            <person name="Hattori M."/>
            <person name="Iwasaki W."/>
        </authorList>
    </citation>
    <scope>NUCLEOTIDE SEQUENCE [LARGE SCALE GENOMIC DNA]</scope>
    <source>
        <strain evidence="2 3">S8</strain>
    </source>
</reference>
<organism evidence="2 3">
    <name type="scientific">Methylocaldum marinum</name>
    <dbReference type="NCBI Taxonomy" id="1432792"/>
    <lineage>
        <taxon>Bacteria</taxon>
        <taxon>Pseudomonadati</taxon>
        <taxon>Pseudomonadota</taxon>
        <taxon>Gammaproteobacteria</taxon>
        <taxon>Methylococcales</taxon>
        <taxon>Methylococcaceae</taxon>
        <taxon>Methylocaldum</taxon>
    </lineage>
</organism>
<dbReference type="EMBL" id="AP017928">
    <property type="protein sequence ID" value="BBA33128.1"/>
    <property type="molecule type" value="Genomic_DNA"/>
</dbReference>
<keyword evidence="3" id="KW-1185">Reference proteome</keyword>
<evidence type="ECO:0000259" key="1">
    <source>
        <dbReference type="Pfam" id="PF22178"/>
    </source>
</evidence>
<dbReference type="Proteomes" id="UP000266313">
    <property type="component" value="Chromosome"/>
</dbReference>
<feature type="domain" description="Gp5/Type VI secretion system Vgr C-terminal trimerisation" evidence="1">
    <location>
        <begin position="1"/>
        <end position="89"/>
    </location>
</feature>
<dbReference type="KEGG" id="mmai:sS8_1166"/>